<dbReference type="Pfam" id="PF13430">
    <property type="entry name" value="DUF4112"/>
    <property type="match status" value="1"/>
</dbReference>
<accession>K6WD72</accession>
<dbReference type="EMBL" id="BAHD01000061">
    <property type="protein sequence ID" value="GAB97225.1"/>
    <property type="molecule type" value="Genomic_DNA"/>
</dbReference>
<proteinExistence type="predicted"/>
<organism evidence="3 4">
    <name type="scientific">Kineosphaera limosa NBRC 100340</name>
    <dbReference type="NCBI Taxonomy" id="1184609"/>
    <lineage>
        <taxon>Bacteria</taxon>
        <taxon>Bacillati</taxon>
        <taxon>Actinomycetota</taxon>
        <taxon>Actinomycetes</taxon>
        <taxon>Micrococcales</taxon>
        <taxon>Dermatophilaceae</taxon>
        <taxon>Kineosphaera</taxon>
    </lineage>
</organism>
<sequence length="211" mass="22263">MRRSDPQRRRPSAPPVDAPHHRPVDRGGWRGSAKPAKPRHNPPPPAPLDGSQARPPHASVASSDTTRMLAFILDELIRVPGTRFRFGLDPILGFIPGLGDAAGSAISGIILVEGIRQRVPYSVLLRMGGNLLIDGLLGLLPFIGDAADAAHRANSKNVRLLDRTVARGQRVQTDGIGYLLGAGAIVVLILAAVIGLAVLGVLALLRVLGIV</sequence>
<dbReference type="eggNOG" id="ENOG5032RYR">
    <property type="taxonomic scope" value="Bacteria"/>
</dbReference>
<comment type="caution">
    <text evidence="3">The sequence shown here is derived from an EMBL/GenBank/DDBJ whole genome shotgun (WGS) entry which is preliminary data.</text>
</comment>
<keyword evidence="4" id="KW-1185">Reference proteome</keyword>
<evidence type="ECO:0000313" key="3">
    <source>
        <dbReference type="EMBL" id="GAB97225.1"/>
    </source>
</evidence>
<protein>
    <recommendedName>
        <fullName evidence="5">DUF4112 domain-containing protein</fullName>
    </recommendedName>
</protein>
<keyword evidence="2" id="KW-1133">Transmembrane helix</keyword>
<keyword evidence="2" id="KW-0472">Membrane</keyword>
<dbReference type="PANTHER" id="PTHR35519">
    <property type="entry name" value="MEMBRANE PROTEINS"/>
    <property type="match status" value="1"/>
</dbReference>
<feature type="transmembrane region" description="Helical" evidence="2">
    <location>
        <begin position="176"/>
        <end position="205"/>
    </location>
</feature>
<evidence type="ECO:0000313" key="4">
    <source>
        <dbReference type="Proteomes" id="UP000008366"/>
    </source>
</evidence>
<dbReference type="InterPro" id="IPR025187">
    <property type="entry name" value="DUF4112"/>
</dbReference>
<evidence type="ECO:0000256" key="1">
    <source>
        <dbReference type="SAM" id="MobiDB-lite"/>
    </source>
</evidence>
<dbReference type="PANTHER" id="PTHR35519:SF2">
    <property type="entry name" value="PH DOMAIN PROTEIN"/>
    <property type="match status" value="1"/>
</dbReference>
<evidence type="ECO:0000256" key="2">
    <source>
        <dbReference type="SAM" id="Phobius"/>
    </source>
</evidence>
<feature type="compositionally biased region" description="Basic and acidic residues" evidence="1">
    <location>
        <begin position="18"/>
        <end position="28"/>
    </location>
</feature>
<feature type="region of interest" description="Disordered" evidence="1">
    <location>
        <begin position="1"/>
        <end position="61"/>
    </location>
</feature>
<dbReference type="RefSeq" id="WP_006593757.1">
    <property type="nucleotide sequence ID" value="NZ_BAHD01000061.1"/>
</dbReference>
<dbReference type="STRING" id="1184609.KILIM_061_00090"/>
<gene>
    <name evidence="3" type="ORF">KILIM_061_00090</name>
</gene>
<reference evidence="3 4" key="1">
    <citation type="submission" date="2012-08" db="EMBL/GenBank/DDBJ databases">
        <title>Whole genome shotgun sequence of Kineosphaera limosa NBRC 100340.</title>
        <authorList>
            <person name="Yoshida I."/>
            <person name="Isaki S."/>
            <person name="Hosoyama A."/>
            <person name="Tsuchikane K."/>
            <person name="Katsumata H."/>
            <person name="Ando Y."/>
            <person name="Ohji S."/>
            <person name="Hamada M."/>
            <person name="Tamura T."/>
            <person name="Yamazoe A."/>
            <person name="Yamazaki S."/>
            <person name="Fujita N."/>
        </authorList>
    </citation>
    <scope>NUCLEOTIDE SEQUENCE [LARGE SCALE GENOMIC DNA]</scope>
    <source>
        <strain evidence="3 4">NBRC 100340</strain>
    </source>
</reference>
<dbReference type="Proteomes" id="UP000008366">
    <property type="component" value="Unassembled WGS sequence"/>
</dbReference>
<evidence type="ECO:0008006" key="5">
    <source>
        <dbReference type="Google" id="ProtNLM"/>
    </source>
</evidence>
<dbReference type="AlphaFoldDB" id="K6WD72"/>
<keyword evidence="2" id="KW-0812">Transmembrane</keyword>
<name>K6WD72_9MICO</name>